<name>A0ABQ8UTN0_9EUKA</name>
<feature type="region of interest" description="Disordered" evidence="1">
    <location>
        <begin position="377"/>
        <end position="537"/>
    </location>
</feature>
<evidence type="ECO:0000256" key="1">
    <source>
        <dbReference type="SAM" id="MobiDB-lite"/>
    </source>
</evidence>
<feature type="region of interest" description="Disordered" evidence="1">
    <location>
        <begin position="649"/>
        <end position="679"/>
    </location>
</feature>
<feature type="compositionally biased region" description="Low complexity" evidence="1">
    <location>
        <begin position="449"/>
        <end position="459"/>
    </location>
</feature>
<gene>
    <name evidence="2" type="ORF">PAPYR_2000</name>
</gene>
<dbReference type="Proteomes" id="UP001141327">
    <property type="component" value="Unassembled WGS sequence"/>
</dbReference>
<feature type="compositionally biased region" description="Low complexity" evidence="1">
    <location>
        <begin position="389"/>
        <end position="403"/>
    </location>
</feature>
<keyword evidence="3" id="KW-1185">Reference proteome</keyword>
<feature type="region of interest" description="Disordered" evidence="1">
    <location>
        <begin position="75"/>
        <end position="147"/>
    </location>
</feature>
<evidence type="ECO:0000313" key="2">
    <source>
        <dbReference type="EMBL" id="KAJ4461431.1"/>
    </source>
</evidence>
<protein>
    <submittedName>
        <fullName evidence="2">Uncharacterized protein</fullName>
    </submittedName>
</protein>
<proteinExistence type="predicted"/>
<feature type="compositionally biased region" description="Polar residues" evidence="1">
    <location>
        <begin position="509"/>
        <end position="519"/>
    </location>
</feature>
<feature type="region of interest" description="Disordered" evidence="1">
    <location>
        <begin position="199"/>
        <end position="242"/>
    </location>
</feature>
<accession>A0ABQ8UTN0</accession>
<comment type="caution">
    <text evidence="2">The sequence shown here is derived from an EMBL/GenBank/DDBJ whole genome shotgun (WGS) entry which is preliminary data.</text>
</comment>
<feature type="compositionally biased region" description="Pro residues" evidence="1">
    <location>
        <begin position="460"/>
        <end position="469"/>
    </location>
</feature>
<feature type="region of interest" description="Disordered" evidence="1">
    <location>
        <begin position="295"/>
        <end position="358"/>
    </location>
</feature>
<feature type="compositionally biased region" description="Low complexity" evidence="1">
    <location>
        <begin position="417"/>
        <end position="428"/>
    </location>
</feature>
<evidence type="ECO:0000313" key="3">
    <source>
        <dbReference type="Proteomes" id="UP001141327"/>
    </source>
</evidence>
<feature type="compositionally biased region" description="Pro residues" evidence="1">
    <location>
        <begin position="299"/>
        <end position="312"/>
    </location>
</feature>
<sequence length="754" mass="78916">MENNHFEYSFWEHFQSFGEAWLLGFCGHGPTGSGRRGLQPLSLLAVSRVSGEVVACERPPLEPLRLALLSLVEKAQHPPPATPQPQASTDGTGCSVQSSSLQDLLASEHSLENSRDETSLNDVSLSSANPPPRAKSPPIILSGNNAPHQPLSPSTPNFIQLAAEIQRLLSRAPPTPASPAATGVWTVTPLAQPPSSITTTISSGWGVPTNVSPPTGPGGFSVPSPIRGLAATRGFDQPTSTPAVEMQAAALTDPFSPESRTLEAWNWQPDTAAAAWQPESAAAAFCGAVGADAAEQPVALPPPPQGPWPDPGAVPAGESSLGYDGASDDDLSPSRLLPGPDPQQQQLRQHEQPAQQQATPIPPLALAPVLSVSAGLFPSAGPTDPTQPPSAALYQAAPLQAAPPAGPPPPTFGLRSPTPTAPAVVTPTGRGRHREHMPLSSTLAQEVLAASAPAYAPRQYAPPQPAPAPRRPRGGVVPAHAAPLATARGRSRSPMGLQSPRGGGAPSPRAQSPRGSLTSAGGRPEEEERPVTPRRMRLWQGSRPIFAIADTPGVGRYDPGAAKDAVLPRGPSACMSRSALTHACPRTASDYRVAPSGREFFQRPTNPGPGRYNQSIEAVLPRSPRAAFSPTRSPLRESVAPLVRSASRERLTPGGRDIWRHSVSPGPQPPSHAPRTTPLALLSPSSRPPLALPFATVADPSSYEFMARSPRAGRTIFGDRRPPVVSAAEGKVVPVSLIPASRAHSTPRRFPYLM</sequence>
<dbReference type="EMBL" id="JAPMOS010000007">
    <property type="protein sequence ID" value="KAJ4461431.1"/>
    <property type="molecule type" value="Genomic_DNA"/>
</dbReference>
<reference evidence="2" key="1">
    <citation type="journal article" date="2022" name="bioRxiv">
        <title>Genomics of Preaxostyla Flagellates Illuminates Evolutionary Transitions and the Path Towards Mitochondrial Loss.</title>
        <authorList>
            <person name="Novak L.V.F."/>
            <person name="Treitli S.C."/>
            <person name="Pyrih J."/>
            <person name="Halakuc P."/>
            <person name="Pipaliya S.V."/>
            <person name="Vacek V."/>
            <person name="Brzon O."/>
            <person name="Soukal P."/>
            <person name="Eme L."/>
            <person name="Dacks J.B."/>
            <person name="Karnkowska A."/>
            <person name="Elias M."/>
            <person name="Hampl V."/>
        </authorList>
    </citation>
    <scope>NUCLEOTIDE SEQUENCE</scope>
    <source>
        <strain evidence="2">RCP-MX</strain>
    </source>
</reference>
<feature type="compositionally biased region" description="Low complexity" evidence="1">
    <location>
        <begin position="342"/>
        <end position="358"/>
    </location>
</feature>
<organism evidence="2 3">
    <name type="scientific">Paratrimastix pyriformis</name>
    <dbReference type="NCBI Taxonomy" id="342808"/>
    <lineage>
        <taxon>Eukaryota</taxon>
        <taxon>Metamonada</taxon>
        <taxon>Preaxostyla</taxon>
        <taxon>Paratrimastigidae</taxon>
        <taxon>Paratrimastix</taxon>
    </lineage>
</organism>
<feature type="compositionally biased region" description="Basic and acidic residues" evidence="1">
    <location>
        <begin position="109"/>
        <end position="118"/>
    </location>
</feature>
<feature type="compositionally biased region" description="Polar residues" evidence="1">
    <location>
        <begin position="88"/>
        <end position="102"/>
    </location>
</feature>